<dbReference type="PANTHER" id="PTHR42743">
    <property type="entry name" value="AMINO-ACID AMINOTRANSFERASE"/>
    <property type="match status" value="1"/>
</dbReference>
<dbReference type="InterPro" id="IPR036038">
    <property type="entry name" value="Aminotransferase-like"/>
</dbReference>
<comment type="catalytic activity">
    <reaction evidence="14 19">
        <text>L-valine + 2-oxoglutarate = 3-methyl-2-oxobutanoate + L-glutamate</text>
        <dbReference type="Rhea" id="RHEA:24813"/>
        <dbReference type="ChEBI" id="CHEBI:11851"/>
        <dbReference type="ChEBI" id="CHEBI:16810"/>
        <dbReference type="ChEBI" id="CHEBI:29985"/>
        <dbReference type="ChEBI" id="CHEBI:57762"/>
        <dbReference type="EC" id="2.6.1.42"/>
    </reaction>
</comment>
<dbReference type="PANTHER" id="PTHR42743:SF11">
    <property type="entry name" value="AMINODEOXYCHORISMATE LYASE"/>
    <property type="match status" value="1"/>
</dbReference>
<dbReference type="NCBIfam" id="NF005146">
    <property type="entry name" value="PRK06606.1"/>
    <property type="match status" value="1"/>
</dbReference>
<dbReference type="InterPro" id="IPR050571">
    <property type="entry name" value="Class-IV_PLP-Dep_Aminotrnsfr"/>
</dbReference>
<dbReference type="PROSITE" id="PS00770">
    <property type="entry name" value="AA_TRANSFER_CLASS_4"/>
    <property type="match status" value="1"/>
</dbReference>
<evidence type="ECO:0000256" key="6">
    <source>
        <dbReference type="ARBA" id="ARBA00009320"/>
    </source>
</evidence>
<feature type="region of interest" description="Disordered" evidence="20">
    <location>
        <begin position="312"/>
        <end position="333"/>
    </location>
</feature>
<proteinExistence type="inferred from homology"/>
<dbReference type="InterPro" id="IPR001544">
    <property type="entry name" value="Aminotrans_IV"/>
</dbReference>
<comment type="pathway">
    <text evidence="5 19">Amino-acid biosynthesis; L-leucine biosynthesis; L-leucine from 3-methyl-2-oxobutanoate: step 4/4.</text>
</comment>
<evidence type="ECO:0000256" key="5">
    <source>
        <dbReference type="ARBA" id="ARBA00005072"/>
    </source>
</evidence>
<dbReference type="InterPro" id="IPR043132">
    <property type="entry name" value="BCAT-like_C"/>
</dbReference>
<evidence type="ECO:0000256" key="11">
    <source>
        <dbReference type="ARBA" id="ARBA00022679"/>
    </source>
</evidence>
<dbReference type="RefSeq" id="WP_377304245.1">
    <property type="nucleotide sequence ID" value="NZ_JBHSMK010000004.1"/>
</dbReference>
<dbReference type="InterPro" id="IPR043131">
    <property type="entry name" value="BCAT-like_N"/>
</dbReference>
<evidence type="ECO:0000256" key="3">
    <source>
        <dbReference type="ARBA" id="ARBA00004824"/>
    </source>
</evidence>
<keyword evidence="13 19" id="KW-0100">Branched-chain amino acid biosynthesis</keyword>
<reference evidence="22" key="1">
    <citation type="journal article" date="2019" name="Int. J. Syst. Evol. Microbiol.">
        <title>The Global Catalogue of Microorganisms (GCM) 10K type strain sequencing project: providing services to taxonomists for standard genome sequencing and annotation.</title>
        <authorList>
            <consortium name="The Broad Institute Genomics Platform"/>
            <consortium name="The Broad Institute Genome Sequencing Center for Infectious Disease"/>
            <person name="Wu L."/>
            <person name="Ma J."/>
        </authorList>
    </citation>
    <scope>NUCLEOTIDE SEQUENCE [LARGE SCALE GENOMIC DNA]</scope>
    <source>
        <strain evidence="22">JCM 17130</strain>
    </source>
</reference>
<feature type="compositionally biased region" description="Polar residues" evidence="20">
    <location>
        <begin position="322"/>
        <end position="333"/>
    </location>
</feature>
<keyword evidence="11 19" id="KW-0808">Transferase</keyword>
<comment type="cofactor">
    <cofactor evidence="1 18">
        <name>pyridoxal 5'-phosphate</name>
        <dbReference type="ChEBI" id="CHEBI:597326"/>
    </cofactor>
</comment>
<comment type="catalytic activity">
    <reaction evidence="15 19">
        <text>L-isoleucine + 2-oxoglutarate = (S)-3-methyl-2-oxopentanoate + L-glutamate</text>
        <dbReference type="Rhea" id="RHEA:24801"/>
        <dbReference type="ChEBI" id="CHEBI:16810"/>
        <dbReference type="ChEBI" id="CHEBI:29985"/>
        <dbReference type="ChEBI" id="CHEBI:35146"/>
        <dbReference type="ChEBI" id="CHEBI:58045"/>
        <dbReference type="EC" id="2.6.1.42"/>
    </reaction>
</comment>
<protein>
    <recommendedName>
        <fullName evidence="8 19">Branched-chain-amino-acid aminotransferase</fullName>
        <shortName evidence="19">BCAT</shortName>
        <ecNumber evidence="7 19">2.6.1.42</ecNumber>
    </recommendedName>
</protein>
<dbReference type="CDD" id="cd01557">
    <property type="entry name" value="BCAT_beta_family"/>
    <property type="match status" value="1"/>
</dbReference>
<evidence type="ECO:0000256" key="9">
    <source>
        <dbReference type="ARBA" id="ARBA00022576"/>
    </source>
</evidence>
<keyword evidence="12 18" id="KW-0663">Pyridoxal phosphate</keyword>
<dbReference type="InterPro" id="IPR005785">
    <property type="entry name" value="B_amino_transI"/>
</dbReference>
<evidence type="ECO:0000313" key="21">
    <source>
        <dbReference type="EMBL" id="MFC5436647.1"/>
    </source>
</evidence>
<comment type="pathway">
    <text evidence="3 19">Amino-acid biosynthesis; L-isoleucine biosynthesis; L-isoleucine from 2-oxobutanoate: step 4/4.</text>
</comment>
<comment type="function">
    <text evidence="2 19">Acts on leucine, isoleucine and valine.</text>
</comment>
<keyword evidence="9 19" id="KW-0032">Aminotransferase</keyword>
<dbReference type="EMBL" id="JBHSMK010000004">
    <property type="protein sequence ID" value="MFC5436647.1"/>
    <property type="molecule type" value="Genomic_DNA"/>
</dbReference>
<comment type="similarity">
    <text evidence="6 17">Belongs to the class-IV pyridoxal-phosphate-dependent aminotransferase family.</text>
</comment>
<evidence type="ECO:0000256" key="13">
    <source>
        <dbReference type="ARBA" id="ARBA00023304"/>
    </source>
</evidence>
<evidence type="ECO:0000256" key="8">
    <source>
        <dbReference type="ARBA" id="ARBA00018179"/>
    </source>
</evidence>
<evidence type="ECO:0000256" key="19">
    <source>
        <dbReference type="RuleBase" id="RU364094"/>
    </source>
</evidence>
<dbReference type="NCBIfam" id="TIGR01122">
    <property type="entry name" value="ilvE_I"/>
    <property type="match status" value="1"/>
</dbReference>
<evidence type="ECO:0000256" key="20">
    <source>
        <dbReference type="SAM" id="MobiDB-lite"/>
    </source>
</evidence>
<dbReference type="InterPro" id="IPR018300">
    <property type="entry name" value="Aminotrans_IV_CS"/>
</dbReference>
<evidence type="ECO:0000256" key="12">
    <source>
        <dbReference type="ARBA" id="ARBA00022898"/>
    </source>
</evidence>
<comment type="caution">
    <text evidence="21">The sequence shown here is derived from an EMBL/GenBank/DDBJ whole genome shotgun (WGS) entry which is preliminary data.</text>
</comment>
<accession>A0ABW0JLF8</accession>
<evidence type="ECO:0000256" key="18">
    <source>
        <dbReference type="RuleBase" id="RU004516"/>
    </source>
</evidence>
<dbReference type="EC" id="2.6.1.42" evidence="7 19"/>
<dbReference type="Proteomes" id="UP001596013">
    <property type="component" value="Unassembled WGS sequence"/>
</dbReference>
<dbReference type="InterPro" id="IPR033939">
    <property type="entry name" value="BCAT_family"/>
</dbReference>
<evidence type="ECO:0000256" key="16">
    <source>
        <dbReference type="ARBA" id="ARBA00049229"/>
    </source>
</evidence>
<evidence type="ECO:0000256" key="1">
    <source>
        <dbReference type="ARBA" id="ARBA00001933"/>
    </source>
</evidence>
<evidence type="ECO:0000256" key="4">
    <source>
        <dbReference type="ARBA" id="ARBA00004931"/>
    </source>
</evidence>
<dbReference type="Pfam" id="PF01063">
    <property type="entry name" value="Aminotran_4"/>
    <property type="match status" value="1"/>
</dbReference>
<keyword evidence="10 19" id="KW-0028">Amino-acid biosynthesis</keyword>
<evidence type="ECO:0000256" key="10">
    <source>
        <dbReference type="ARBA" id="ARBA00022605"/>
    </source>
</evidence>
<dbReference type="Gene3D" id="3.30.470.10">
    <property type="match status" value="1"/>
</dbReference>
<sequence>MSTPFVWHNGRIKPWAEANVHVSTHALHYGSSVFEGERVYATPRGPAYFRLAEHTRRLFESARVYEIEVGYSEDEINAACLELIRANRMPSAYVRPIVFRGAGGLGVLAKDDAPVEVAIIALNWGAYLGEAAERGADVCVSSWNRPAPNTIPSWAKAGGNYLSSQLIGLEARRNGYDEGIALGHNGLLSEGAGENLFLVKRGKLLTPPSSAGILAGITRDAVLTLAADLGIAVEERDLPREALYSADEVFMTGTAAEITPVRSVDRKAIGKSAPGPVTKALQQAFFGLFDGRTEDRYGWLSVVDAIVSDRKDQEPAIHGRTPHQQPATTEVAA</sequence>
<evidence type="ECO:0000256" key="15">
    <source>
        <dbReference type="ARBA" id="ARBA00048798"/>
    </source>
</evidence>
<comment type="catalytic activity">
    <reaction evidence="16 19">
        <text>L-leucine + 2-oxoglutarate = 4-methyl-2-oxopentanoate + L-glutamate</text>
        <dbReference type="Rhea" id="RHEA:18321"/>
        <dbReference type="ChEBI" id="CHEBI:16810"/>
        <dbReference type="ChEBI" id="CHEBI:17865"/>
        <dbReference type="ChEBI" id="CHEBI:29985"/>
        <dbReference type="ChEBI" id="CHEBI:57427"/>
        <dbReference type="EC" id="2.6.1.42"/>
    </reaction>
</comment>
<dbReference type="Gene3D" id="3.20.10.10">
    <property type="entry name" value="D-amino Acid Aminotransferase, subunit A, domain 2"/>
    <property type="match status" value="1"/>
</dbReference>
<evidence type="ECO:0000313" key="22">
    <source>
        <dbReference type="Proteomes" id="UP001596013"/>
    </source>
</evidence>
<gene>
    <name evidence="19" type="primary">ilvE</name>
    <name evidence="21" type="ORF">ACFPME_08765</name>
</gene>
<evidence type="ECO:0000256" key="14">
    <source>
        <dbReference type="ARBA" id="ARBA00048212"/>
    </source>
</evidence>
<dbReference type="SUPFAM" id="SSF56752">
    <property type="entry name" value="D-aminoacid aminotransferase-like PLP-dependent enzymes"/>
    <property type="match status" value="1"/>
</dbReference>
<evidence type="ECO:0000256" key="17">
    <source>
        <dbReference type="RuleBase" id="RU004106"/>
    </source>
</evidence>
<organism evidence="21 22">
    <name type="scientific">Rhodanobacter umsongensis</name>
    <dbReference type="NCBI Taxonomy" id="633153"/>
    <lineage>
        <taxon>Bacteria</taxon>
        <taxon>Pseudomonadati</taxon>
        <taxon>Pseudomonadota</taxon>
        <taxon>Gammaproteobacteria</taxon>
        <taxon>Lysobacterales</taxon>
        <taxon>Rhodanobacteraceae</taxon>
        <taxon>Rhodanobacter</taxon>
    </lineage>
</organism>
<evidence type="ECO:0000256" key="7">
    <source>
        <dbReference type="ARBA" id="ARBA00013053"/>
    </source>
</evidence>
<comment type="pathway">
    <text evidence="4 19">Amino-acid biosynthesis; L-valine biosynthesis; L-valine from pyruvate: step 4/4.</text>
</comment>
<keyword evidence="22" id="KW-1185">Reference proteome</keyword>
<dbReference type="GO" id="GO:0004084">
    <property type="term" value="F:branched-chain-amino-acid transaminase activity"/>
    <property type="evidence" value="ECO:0007669"/>
    <property type="project" value="UniProtKB-EC"/>
</dbReference>
<evidence type="ECO:0000256" key="2">
    <source>
        <dbReference type="ARBA" id="ARBA00003109"/>
    </source>
</evidence>
<name>A0ABW0JLF8_9GAMM</name>